<organism evidence="1 2">
    <name type="scientific">Croceitalea dokdonensis DOKDO 023</name>
    <dbReference type="NCBI Taxonomy" id="1300341"/>
    <lineage>
        <taxon>Bacteria</taxon>
        <taxon>Pseudomonadati</taxon>
        <taxon>Bacteroidota</taxon>
        <taxon>Flavobacteriia</taxon>
        <taxon>Flavobacteriales</taxon>
        <taxon>Flavobacteriaceae</taxon>
        <taxon>Croceitalea</taxon>
    </lineage>
</organism>
<gene>
    <name evidence="1" type="ORF">I595_791</name>
</gene>
<evidence type="ECO:0008006" key="3">
    <source>
        <dbReference type="Google" id="ProtNLM"/>
    </source>
</evidence>
<name>A0A0P7A6K0_9FLAO</name>
<reference evidence="1 2" key="1">
    <citation type="submission" date="2015-09" db="EMBL/GenBank/DDBJ databases">
        <title>Genome sequence of the marine flavobacterium Croceitalea dokdonensis DOKDO 023 that contains proton- and sodium-pumping rhodopsins.</title>
        <authorList>
            <person name="Kwon S.-K."/>
            <person name="Lee H.K."/>
            <person name="Kwak M.-J."/>
            <person name="Kim J.F."/>
        </authorList>
    </citation>
    <scope>NUCLEOTIDE SEQUENCE [LARGE SCALE GENOMIC DNA]</scope>
    <source>
        <strain evidence="1 2">DOKDO 023</strain>
    </source>
</reference>
<dbReference type="OrthoDB" id="114026at2"/>
<accession>A0A0P7A6K0</accession>
<proteinExistence type="predicted"/>
<comment type="caution">
    <text evidence="1">The sequence shown here is derived from an EMBL/GenBank/DDBJ whole genome shotgun (WGS) entry which is preliminary data.</text>
</comment>
<evidence type="ECO:0000313" key="1">
    <source>
        <dbReference type="EMBL" id="KPM32375.1"/>
    </source>
</evidence>
<dbReference type="PATRIC" id="fig|1300341.3.peg.1010"/>
<dbReference type="InterPro" id="IPR009706">
    <property type="entry name" value="DUF1287"/>
</dbReference>
<dbReference type="AlphaFoldDB" id="A0A0P7A6K0"/>
<keyword evidence="2" id="KW-1185">Reference proteome</keyword>
<dbReference type="RefSeq" id="WP_054558057.1">
    <property type="nucleotide sequence ID" value="NZ_LDJX01000002.1"/>
</dbReference>
<sequence length="201" mass="22921">MITIYPTIKSYRLSFLTLYVFLGGLIGHAQFYEQLADSALTLTYDRVSYDPAYFSIPYPNGDVPKSKGVCTDVIIRAYRKLGVDLQQEVHEDMKDNFGKYPKIWGLRGPDKNIDHRRVPNLMVFFERHGTILPITKKAELYTPGDIVCWNLGGAVTHIGLVSNKKNPAGTRYLIIHNIGAGQVTEDFLFNFKVIGHYRYKK</sequence>
<evidence type="ECO:0000313" key="2">
    <source>
        <dbReference type="Proteomes" id="UP000050280"/>
    </source>
</evidence>
<dbReference type="EMBL" id="LDJX01000002">
    <property type="protein sequence ID" value="KPM32375.1"/>
    <property type="molecule type" value="Genomic_DNA"/>
</dbReference>
<dbReference type="Proteomes" id="UP000050280">
    <property type="component" value="Unassembled WGS sequence"/>
</dbReference>
<dbReference type="Pfam" id="PF06940">
    <property type="entry name" value="DUF1287"/>
    <property type="match status" value="1"/>
</dbReference>
<protein>
    <recommendedName>
        <fullName evidence="3">DUF1287 domain-containing protein</fullName>
    </recommendedName>
</protein>
<dbReference type="PIRSF" id="PIRSF011444">
    <property type="entry name" value="DUF1287"/>
    <property type="match status" value="1"/>
</dbReference>
<dbReference type="STRING" id="1300341.I595_791"/>